<keyword evidence="1" id="KW-1133">Transmembrane helix</keyword>
<sequence length="347" mass="37874">MMTDSSAAQTEQDWQEAMEWAMTILGDPKSVPDPLALDRLGAHQAAFSAWAADDPARAARYVGIVQDMLEAGDDAARDGMRSRKLQPQMQHRMSRSPALLAASLALVLLTAAGLWWRSGNTSPSLIAQSEARTPIETRIGEVRTERLEDGTSVLLDTDTLLLVTMTATQRRVEVKRGRARFTVSQDTRRPFVVHGAGTDVTTKSGSFDITVREGLRLNPVDTLLDLSFARALAEGQARRFQLRPGQLLTLKAGQGAQISVISAPRSEQQWVTGVKSFDNVPISDVIAEANSYSETKIELATPALGAREIFADIDIRDIERVAQAISAFLDMDIDRSHPGKLILGAKK</sequence>
<protein>
    <recommendedName>
        <fullName evidence="2">FecR protein domain-containing protein</fullName>
    </recommendedName>
</protein>
<evidence type="ECO:0000256" key="1">
    <source>
        <dbReference type="SAM" id="Phobius"/>
    </source>
</evidence>
<dbReference type="PANTHER" id="PTHR30273:SF2">
    <property type="entry name" value="PROTEIN FECR"/>
    <property type="match status" value="1"/>
</dbReference>
<organism evidence="3 4">
    <name type="scientific">Sphingobium yanoikuyae</name>
    <name type="common">Sphingomonas yanoikuyae</name>
    <dbReference type="NCBI Taxonomy" id="13690"/>
    <lineage>
        <taxon>Bacteria</taxon>
        <taxon>Pseudomonadati</taxon>
        <taxon>Pseudomonadota</taxon>
        <taxon>Alphaproteobacteria</taxon>
        <taxon>Sphingomonadales</taxon>
        <taxon>Sphingomonadaceae</taxon>
        <taxon>Sphingobium</taxon>
    </lineage>
</organism>
<dbReference type="AlphaFoldDB" id="A0A430BQE0"/>
<dbReference type="RefSeq" id="WP_125999345.1">
    <property type="nucleotide sequence ID" value="NZ_QRAL01000025.1"/>
</dbReference>
<feature type="domain" description="FecR protein" evidence="2">
    <location>
        <begin position="135"/>
        <end position="209"/>
    </location>
</feature>
<dbReference type="PANTHER" id="PTHR30273">
    <property type="entry name" value="PERIPLASMIC SIGNAL SENSOR AND SIGMA FACTOR ACTIVATOR FECR-RELATED"/>
    <property type="match status" value="1"/>
</dbReference>
<dbReference type="InterPro" id="IPR006860">
    <property type="entry name" value="FecR"/>
</dbReference>
<evidence type="ECO:0000259" key="2">
    <source>
        <dbReference type="Pfam" id="PF04773"/>
    </source>
</evidence>
<gene>
    <name evidence="3" type="ORF">DAH51_18955</name>
</gene>
<name>A0A430BQE0_SPHYA</name>
<dbReference type="Gene3D" id="2.60.120.1440">
    <property type="match status" value="1"/>
</dbReference>
<comment type="caution">
    <text evidence="3">The sequence shown here is derived from an EMBL/GenBank/DDBJ whole genome shotgun (WGS) entry which is preliminary data.</text>
</comment>
<dbReference type="PIRSF" id="PIRSF018266">
    <property type="entry name" value="FecR"/>
    <property type="match status" value="1"/>
</dbReference>
<accession>A0A430BQE0</accession>
<reference evidence="3 4" key="1">
    <citation type="submission" date="2018-07" db="EMBL/GenBank/DDBJ databases">
        <title>Genomic and Epidemiologic Investigation of an Indolent Hospital Outbreak.</title>
        <authorList>
            <person name="Johnson R.C."/>
            <person name="Deming C."/>
            <person name="Conlan S."/>
            <person name="Zellmer C.J."/>
            <person name="Michelin A.V."/>
            <person name="Lee-Lin S."/>
            <person name="Thomas P.J."/>
            <person name="Park M."/>
            <person name="Weingarten R.A."/>
            <person name="Less J."/>
            <person name="Dekker J.P."/>
            <person name="Frank K.M."/>
            <person name="Musser K.A."/>
            <person name="Mcquiston J.R."/>
            <person name="Henderson D.K."/>
            <person name="Lau A.F."/>
            <person name="Palmore T.N."/>
            <person name="Segre J.A."/>
        </authorList>
    </citation>
    <scope>NUCLEOTIDE SEQUENCE [LARGE SCALE GENOMIC DNA]</scope>
    <source>
        <strain evidence="3 4">SK-NIH.Env6_1116</strain>
    </source>
</reference>
<evidence type="ECO:0000313" key="4">
    <source>
        <dbReference type="Proteomes" id="UP000287401"/>
    </source>
</evidence>
<feature type="transmembrane region" description="Helical" evidence="1">
    <location>
        <begin position="98"/>
        <end position="116"/>
    </location>
</feature>
<dbReference type="GO" id="GO:0016989">
    <property type="term" value="F:sigma factor antagonist activity"/>
    <property type="evidence" value="ECO:0007669"/>
    <property type="project" value="TreeGrafter"/>
</dbReference>
<proteinExistence type="predicted"/>
<dbReference type="InterPro" id="IPR012373">
    <property type="entry name" value="Ferrdict_sens_TM"/>
</dbReference>
<dbReference type="Pfam" id="PF04773">
    <property type="entry name" value="FecR"/>
    <property type="match status" value="1"/>
</dbReference>
<keyword evidence="1" id="KW-0472">Membrane</keyword>
<dbReference type="Proteomes" id="UP000287401">
    <property type="component" value="Unassembled WGS sequence"/>
</dbReference>
<dbReference type="EMBL" id="QRAL01000025">
    <property type="protein sequence ID" value="RSU54893.1"/>
    <property type="molecule type" value="Genomic_DNA"/>
</dbReference>
<evidence type="ECO:0000313" key="3">
    <source>
        <dbReference type="EMBL" id="RSU54893.1"/>
    </source>
</evidence>
<keyword evidence="1" id="KW-0812">Transmembrane</keyword>